<evidence type="ECO:0000313" key="2">
    <source>
        <dbReference type="Proteomes" id="UP000185904"/>
    </source>
</evidence>
<keyword evidence="2" id="KW-1185">Reference proteome</keyword>
<dbReference type="EMBL" id="LVCJ01000192">
    <property type="protein sequence ID" value="OAL18637.1"/>
    <property type="molecule type" value="Genomic_DNA"/>
</dbReference>
<dbReference type="GeneID" id="34595100"/>
<dbReference type="AlphaFoldDB" id="A0A178BMP8"/>
<evidence type="ECO:0000313" key="1">
    <source>
        <dbReference type="EMBL" id="OAL18637.1"/>
    </source>
</evidence>
<organism evidence="1 2">
    <name type="scientific">Fonsecaea nubica</name>
    <dbReference type="NCBI Taxonomy" id="856822"/>
    <lineage>
        <taxon>Eukaryota</taxon>
        <taxon>Fungi</taxon>
        <taxon>Dikarya</taxon>
        <taxon>Ascomycota</taxon>
        <taxon>Pezizomycotina</taxon>
        <taxon>Eurotiomycetes</taxon>
        <taxon>Chaetothyriomycetidae</taxon>
        <taxon>Chaetothyriales</taxon>
        <taxon>Herpotrichiellaceae</taxon>
        <taxon>Fonsecaea</taxon>
    </lineage>
</organism>
<protein>
    <submittedName>
        <fullName evidence="1">Uncharacterized protein</fullName>
    </submittedName>
</protein>
<dbReference type="Proteomes" id="UP000185904">
    <property type="component" value="Unassembled WGS sequence"/>
</dbReference>
<comment type="caution">
    <text evidence="1">The sequence shown here is derived from an EMBL/GenBank/DDBJ whole genome shotgun (WGS) entry which is preliminary data.</text>
</comment>
<dbReference type="OrthoDB" id="4161531at2759"/>
<dbReference type="RefSeq" id="XP_022494075.1">
    <property type="nucleotide sequence ID" value="XM_022649947.1"/>
</dbReference>
<proteinExistence type="predicted"/>
<gene>
    <name evidence="1" type="ORF">AYO20_11730</name>
</gene>
<reference evidence="1 2" key="1">
    <citation type="submission" date="2016-03" db="EMBL/GenBank/DDBJ databases">
        <title>The draft genome sequence of Fonsecaea nubica causative agent of cutaneous subcutaneous infection in human host.</title>
        <authorList>
            <person name="Costa F."/>
            <person name="Sybren D.H."/>
            <person name="Raittz R.T."/>
            <person name="Weiss V.A."/>
            <person name="Leao A.C."/>
            <person name="Gomes R."/>
            <person name="De Souza E.M."/>
            <person name="Pedrosa F.O."/>
            <person name="Steffens M.B."/>
            <person name="Bombassaro A."/>
            <person name="Tadra-Sfeir M.Z."/>
            <person name="Moreno L.F."/>
            <person name="Najafzadeh M.J."/>
            <person name="Felipe M.S."/>
            <person name="Teixeira M."/>
            <person name="Sun J."/>
            <person name="Xi L."/>
            <person name="Castro M.A."/>
            <person name="Vicente V.A."/>
        </authorList>
    </citation>
    <scope>NUCLEOTIDE SEQUENCE [LARGE SCALE GENOMIC DNA]</scope>
    <source>
        <strain evidence="1 2">CBS 269.64</strain>
    </source>
</reference>
<name>A0A178BMP8_9EURO</name>
<sequence>MIKTMLILFMDVEGPASDPKRRKATSGSNERYLEVNRWVQVPAAVAERMPEPKYLAGRRRGMESLYKGAYKAANGFGSLADIVAPAMSNGTTGYDLSDINPASALARGDISVLPLAATGDRCHCEGNALPGVPAIEYAQDSCPTSVPSL</sequence>
<accession>A0A178BMP8</accession>